<dbReference type="RefSeq" id="WP_149612003.1">
    <property type="nucleotide sequence ID" value="NZ_VTUX01000006.1"/>
</dbReference>
<organism evidence="3 4">
    <name type="scientific">Pseudohalioglobus sediminis</name>
    <dbReference type="NCBI Taxonomy" id="2606449"/>
    <lineage>
        <taxon>Bacteria</taxon>
        <taxon>Pseudomonadati</taxon>
        <taxon>Pseudomonadota</taxon>
        <taxon>Gammaproteobacteria</taxon>
        <taxon>Cellvibrionales</taxon>
        <taxon>Halieaceae</taxon>
        <taxon>Pseudohalioglobus</taxon>
    </lineage>
</organism>
<sequence length="117" mass="13723">MNKRVRTRVLHLMAFASGSALAMAFFISQCWFLLSDYVGTRAIDCVWRYEDSWYDNCSFYYSEASSWFIIGRIIDETWFWLYVMGGLGSTLTVAFSLFLLAGEALRRSKIFLRHDKR</sequence>
<reference evidence="3 4" key="1">
    <citation type="submission" date="2019-09" db="EMBL/GenBank/DDBJ databases">
        <authorList>
            <person name="Chen X.-Y."/>
        </authorList>
    </citation>
    <scope>NUCLEOTIDE SEQUENCE [LARGE SCALE GENOMIC DNA]</scope>
    <source>
        <strain evidence="3 4">NY5</strain>
    </source>
</reference>
<dbReference type="Proteomes" id="UP000323708">
    <property type="component" value="Unassembled WGS sequence"/>
</dbReference>
<evidence type="ECO:0000256" key="1">
    <source>
        <dbReference type="SAM" id="Phobius"/>
    </source>
</evidence>
<evidence type="ECO:0000313" key="4">
    <source>
        <dbReference type="Proteomes" id="UP000323708"/>
    </source>
</evidence>
<feature type="chain" id="PRO_5022727835" evidence="2">
    <location>
        <begin position="23"/>
        <end position="117"/>
    </location>
</feature>
<protein>
    <submittedName>
        <fullName evidence="3">Uncharacterized protein</fullName>
    </submittedName>
</protein>
<comment type="caution">
    <text evidence="3">The sequence shown here is derived from an EMBL/GenBank/DDBJ whole genome shotgun (WGS) entry which is preliminary data.</text>
</comment>
<keyword evidence="2" id="KW-0732">Signal</keyword>
<dbReference type="AlphaFoldDB" id="A0A5B0WSV2"/>
<feature type="transmembrane region" description="Helical" evidence="1">
    <location>
        <begin position="79"/>
        <end position="101"/>
    </location>
</feature>
<evidence type="ECO:0000256" key="2">
    <source>
        <dbReference type="SAM" id="SignalP"/>
    </source>
</evidence>
<dbReference type="EMBL" id="VTUX01000006">
    <property type="protein sequence ID" value="KAA1190104.1"/>
    <property type="molecule type" value="Genomic_DNA"/>
</dbReference>
<evidence type="ECO:0000313" key="3">
    <source>
        <dbReference type="EMBL" id="KAA1190104.1"/>
    </source>
</evidence>
<name>A0A5B0WSV2_9GAMM</name>
<accession>A0A5B0WSV2</accession>
<proteinExistence type="predicted"/>
<feature type="transmembrane region" description="Helical" evidence="1">
    <location>
        <begin position="12"/>
        <end position="34"/>
    </location>
</feature>
<gene>
    <name evidence="3" type="ORF">F0M18_13645</name>
</gene>
<keyword evidence="1" id="KW-0472">Membrane</keyword>
<feature type="signal peptide" evidence="2">
    <location>
        <begin position="1"/>
        <end position="22"/>
    </location>
</feature>
<keyword evidence="4" id="KW-1185">Reference proteome</keyword>
<keyword evidence="1" id="KW-1133">Transmembrane helix</keyword>
<keyword evidence="1" id="KW-0812">Transmembrane</keyword>